<evidence type="ECO:0000313" key="1">
    <source>
        <dbReference type="EMBL" id="KAI9917830.1"/>
    </source>
</evidence>
<proteinExistence type="predicted"/>
<dbReference type="Proteomes" id="UP001163321">
    <property type="component" value="Chromosome 13"/>
</dbReference>
<reference evidence="1 2" key="1">
    <citation type="journal article" date="2022" name="bioRxiv">
        <title>The genome of the oomycete Peronosclerospora sorghi, a cosmopolitan pathogen of maize and sorghum, is inflated with dispersed pseudogenes.</title>
        <authorList>
            <person name="Fletcher K."/>
            <person name="Martin F."/>
            <person name="Isakeit T."/>
            <person name="Cavanaugh K."/>
            <person name="Magill C."/>
            <person name="Michelmore R."/>
        </authorList>
    </citation>
    <scope>NUCLEOTIDE SEQUENCE [LARGE SCALE GENOMIC DNA]</scope>
    <source>
        <strain evidence="1">P6</strain>
    </source>
</reference>
<evidence type="ECO:0000313" key="2">
    <source>
        <dbReference type="Proteomes" id="UP001163321"/>
    </source>
</evidence>
<keyword evidence="2" id="KW-1185">Reference proteome</keyword>
<accession>A0ACC0WG58</accession>
<gene>
    <name evidence="1" type="ORF">PsorP6_012679</name>
</gene>
<dbReference type="EMBL" id="CM047592">
    <property type="protein sequence ID" value="KAI9917830.1"/>
    <property type="molecule type" value="Genomic_DNA"/>
</dbReference>
<name>A0ACC0WG58_9STRA</name>
<sequence length="79" mass="9060">MVNDWLSNSPGYRTKESISHFAFFPSLYKNNVDAVLRDRGKAFPVDIDASKSVGHLEDTIKAKKAYQDRGIPKKWRFSL</sequence>
<protein>
    <submittedName>
        <fullName evidence="1">Uncharacterized protein</fullName>
    </submittedName>
</protein>
<organism evidence="1 2">
    <name type="scientific">Peronosclerospora sorghi</name>
    <dbReference type="NCBI Taxonomy" id="230839"/>
    <lineage>
        <taxon>Eukaryota</taxon>
        <taxon>Sar</taxon>
        <taxon>Stramenopiles</taxon>
        <taxon>Oomycota</taxon>
        <taxon>Peronosporomycetes</taxon>
        <taxon>Peronosporales</taxon>
        <taxon>Peronosporaceae</taxon>
        <taxon>Peronosclerospora</taxon>
    </lineage>
</organism>
<comment type="caution">
    <text evidence="1">The sequence shown here is derived from an EMBL/GenBank/DDBJ whole genome shotgun (WGS) entry which is preliminary data.</text>
</comment>